<protein>
    <submittedName>
        <fullName evidence="2">SFRICE_006503</fullName>
    </submittedName>
</protein>
<sequence>MLKSHFNLVATDSESEEEVVEAASVVEEAVKEELPPRRLQKSEVCTRLSMLGKTASGDGYTFLKCKLVGMNITRIDVIRSYKHIMFLDVSNNLLDLDALQVVTQLPNLILIHADENRIASAGLKQMKYLQVIIFNNNQITSLADVFQEQLSTLELGFNKIKTIDFKFKMPTMRVLDLRNNLITEIPPLEFPKLDSLYLAGNKIKTLAGIELLVNLRVLHVRNNPIRYLDGFNEDHTKLQYINLRNCRVTTLRQVRKLKVLKALDTLVLKGCPYMGGAGDEDPENKDEEDDPQIRVELLATMPRLKRINKDIVTPEEREESKQLLAQWAEEGEKEEEEIEIEEQQVEEEMSHVEEEQD</sequence>
<dbReference type="InterPro" id="IPR003591">
    <property type="entry name" value="Leu-rich_rpt_typical-subtyp"/>
</dbReference>
<feature type="compositionally biased region" description="Basic and acidic residues" evidence="1">
    <location>
        <begin position="348"/>
        <end position="357"/>
    </location>
</feature>
<dbReference type="Gene3D" id="3.80.10.10">
    <property type="entry name" value="Ribonuclease Inhibitor"/>
    <property type="match status" value="2"/>
</dbReference>
<dbReference type="AlphaFoldDB" id="A0A2H1W0S5"/>
<evidence type="ECO:0000313" key="2">
    <source>
        <dbReference type="EMBL" id="SOQ46691.1"/>
    </source>
</evidence>
<dbReference type="SMART" id="SM00365">
    <property type="entry name" value="LRR_SD22"/>
    <property type="match status" value="4"/>
</dbReference>
<feature type="compositionally biased region" description="Acidic residues" evidence="1">
    <location>
        <begin position="329"/>
        <end position="347"/>
    </location>
</feature>
<dbReference type="PANTHER" id="PTHR18849:SF3">
    <property type="entry name" value="LEUCINE RICH REPEAT CONTAINING 23"/>
    <property type="match status" value="1"/>
</dbReference>
<dbReference type="Pfam" id="PF12799">
    <property type="entry name" value="LRR_4"/>
    <property type="match status" value="1"/>
</dbReference>
<feature type="region of interest" description="Disordered" evidence="1">
    <location>
        <begin position="310"/>
        <end position="357"/>
    </location>
</feature>
<dbReference type="InterPro" id="IPR025875">
    <property type="entry name" value="Leu-rich_rpt_4"/>
</dbReference>
<dbReference type="EMBL" id="ODYU01005640">
    <property type="protein sequence ID" value="SOQ46691.1"/>
    <property type="molecule type" value="Genomic_DNA"/>
</dbReference>
<reference evidence="2" key="1">
    <citation type="submission" date="2016-07" db="EMBL/GenBank/DDBJ databases">
        <authorList>
            <person name="Bretaudeau A."/>
        </authorList>
    </citation>
    <scope>NUCLEOTIDE SEQUENCE</scope>
    <source>
        <strain evidence="2">Rice</strain>
        <tissue evidence="2">Whole body</tissue>
    </source>
</reference>
<dbReference type="InterPro" id="IPR001611">
    <property type="entry name" value="Leu-rich_rpt"/>
</dbReference>
<dbReference type="SMART" id="SM00369">
    <property type="entry name" value="LRR_TYP"/>
    <property type="match status" value="3"/>
</dbReference>
<organism evidence="2">
    <name type="scientific">Spodoptera frugiperda</name>
    <name type="common">Fall armyworm</name>
    <dbReference type="NCBI Taxonomy" id="7108"/>
    <lineage>
        <taxon>Eukaryota</taxon>
        <taxon>Metazoa</taxon>
        <taxon>Ecdysozoa</taxon>
        <taxon>Arthropoda</taxon>
        <taxon>Hexapoda</taxon>
        <taxon>Insecta</taxon>
        <taxon>Pterygota</taxon>
        <taxon>Neoptera</taxon>
        <taxon>Endopterygota</taxon>
        <taxon>Lepidoptera</taxon>
        <taxon>Glossata</taxon>
        <taxon>Ditrysia</taxon>
        <taxon>Noctuoidea</taxon>
        <taxon>Noctuidae</taxon>
        <taxon>Amphipyrinae</taxon>
        <taxon>Spodoptera</taxon>
    </lineage>
</organism>
<feature type="compositionally biased region" description="Basic and acidic residues" evidence="1">
    <location>
        <begin position="310"/>
        <end position="321"/>
    </location>
</feature>
<evidence type="ECO:0000256" key="1">
    <source>
        <dbReference type="SAM" id="MobiDB-lite"/>
    </source>
</evidence>
<dbReference type="PANTHER" id="PTHR18849">
    <property type="entry name" value="LEUCINE RICH REPEAT PROTEIN"/>
    <property type="match status" value="1"/>
</dbReference>
<dbReference type="SUPFAM" id="SSF52058">
    <property type="entry name" value="L domain-like"/>
    <property type="match status" value="1"/>
</dbReference>
<proteinExistence type="predicted"/>
<accession>A0A2H1W0S5</accession>
<dbReference type="InterPro" id="IPR032675">
    <property type="entry name" value="LRR_dom_sf"/>
</dbReference>
<name>A0A2H1W0S5_SPOFR</name>
<gene>
    <name evidence="2" type="ORF">SFRICE_006503</name>
</gene>
<dbReference type="PROSITE" id="PS51450">
    <property type="entry name" value="LRR"/>
    <property type="match status" value="2"/>
</dbReference>